<dbReference type="InterPro" id="IPR016425">
    <property type="entry name" value="IspG_bac"/>
</dbReference>
<dbReference type="GO" id="GO:0051539">
    <property type="term" value="F:4 iron, 4 sulfur cluster binding"/>
    <property type="evidence" value="ECO:0007669"/>
    <property type="project" value="UniProtKB-UniRule"/>
</dbReference>
<dbReference type="UniPathway" id="UPA00056">
    <property type="reaction ID" value="UER00096"/>
</dbReference>
<comment type="pathway">
    <text evidence="7">Isoprenoid biosynthesis; isopentenyl diphosphate biosynthesis via DXP pathway; isopentenyl diphosphate from 1-deoxy-D-xylulose 5-phosphate: step 5/6.</text>
</comment>
<dbReference type="GO" id="GO:0141197">
    <property type="term" value="F:4-hydroxy-3-methylbut-2-enyl-diphosphate synthase activity (flavodoxin)"/>
    <property type="evidence" value="ECO:0007669"/>
    <property type="project" value="UniProtKB-EC"/>
</dbReference>
<dbReference type="FunFam" id="3.20.20.20:FF:000001">
    <property type="entry name" value="4-hydroxy-3-methylbut-2-en-1-yl diphosphate synthase (flavodoxin)"/>
    <property type="match status" value="1"/>
</dbReference>
<proteinExistence type="inferred from homology"/>
<dbReference type="InterPro" id="IPR011005">
    <property type="entry name" value="Dihydropteroate_synth-like_sf"/>
</dbReference>
<accession>A0A414Q072</accession>
<dbReference type="NCBIfam" id="NF001540">
    <property type="entry name" value="PRK00366.1"/>
    <property type="match status" value="1"/>
</dbReference>
<feature type="domain" description="IspG C-terminal" evidence="9">
    <location>
        <begin position="258"/>
        <end position="345"/>
    </location>
</feature>
<reference evidence="10 11" key="1">
    <citation type="submission" date="2018-08" db="EMBL/GenBank/DDBJ databases">
        <title>A genome reference for cultivated species of the human gut microbiota.</title>
        <authorList>
            <person name="Zou Y."/>
            <person name="Xue W."/>
            <person name="Luo G."/>
        </authorList>
    </citation>
    <scope>NUCLEOTIDE SEQUENCE [LARGE SCALE GENOMIC DNA]</scope>
    <source>
        <strain evidence="10 11">AM25-1</strain>
    </source>
</reference>
<evidence type="ECO:0000256" key="1">
    <source>
        <dbReference type="ARBA" id="ARBA00022485"/>
    </source>
</evidence>
<evidence type="ECO:0000313" key="10">
    <source>
        <dbReference type="EMBL" id="RHF74190.1"/>
    </source>
</evidence>
<dbReference type="Pfam" id="PF04551">
    <property type="entry name" value="GcpE"/>
    <property type="match status" value="1"/>
</dbReference>
<keyword evidence="2 7" id="KW-0479">Metal-binding</keyword>
<organism evidence="10 11">
    <name type="scientific">Fusobacterium mortiferum</name>
    <dbReference type="NCBI Taxonomy" id="850"/>
    <lineage>
        <taxon>Bacteria</taxon>
        <taxon>Fusobacteriati</taxon>
        <taxon>Fusobacteriota</taxon>
        <taxon>Fusobacteriia</taxon>
        <taxon>Fusobacteriales</taxon>
        <taxon>Fusobacteriaceae</taxon>
        <taxon>Fusobacterium</taxon>
    </lineage>
</organism>
<dbReference type="NCBIfam" id="TIGR00612">
    <property type="entry name" value="ispG_gcpE"/>
    <property type="match status" value="1"/>
</dbReference>
<dbReference type="Gene3D" id="3.20.20.20">
    <property type="entry name" value="Dihydropteroate synthase-like"/>
    <property type="match status" value="1"/>
</dbReference>
<comment type="caution">
    <text evidence="10">The sequence shown here is derived from an EMBL/GenBank/DDBJ whole genome shotgun (WGS) entry which is preliminary data.</text>
</comment>
<dbReference type="GO" id="GO:0019288">
    <property type="term" value="P:isopentenyl diphosphate biosynthetic process, methylerythritol 4-phosphate pathway"/>
    <property type="evidence" value="ECO:0007669"/>
    <property type="project" value="UniProtKB-UniRule"/>
</dbReference>
<evidence type="ECO:0000313" key="11">
    <source>
        <dbReference type="Proteomes" id="UP000284676"/>
    </source>
</evidence>
<dbReference type="EC" id="1.17.7.3" evidence="7"/>
<dbReference type="InterPro" id="IPR045854">
    <property type="entry name" value="NO2/SO3_Rdtase_4Fe4S_sf"/>
</dbReference>
<dbReference type="Gene3D" id="3.30.413.10">
    <property type="entry name" value="Sulfite Reductase Hemoprotein, domain 1"/>
    <property type="match status" value="1"/>
</dbReference>
<protein>
    <recommendedName>
        <fullName evidence="7">4-hydroxy-3-methylbut-2-en-1-yl diphosphate synthase (flavodoxin)</fullName>
        <ecNumber evidence="7">1.17.7.3</ecNumber>
    </recommendedName>
    <alternativeName>
        <fullName evidence="7">1-hydroxy-2-methyl-2-(E)-butenyl 4-diphosphate synthase</fullName>
    </alternativeName>
</protein>
<evidence type="ECO:0000256" key="7">
    <source>
        <dbReference type="HAMAP-Rule" id="MF_00159"/>
    </source>
</evidence>
<comment type="cofactor">
    <cofactor evidence="7">
        <name>[4Fe-4S] cluster</name>
        <dbReference type="ChEBI" id="CHEBI:49883"/>
    </cofactor>
    <text evidence="7">Binds 1 [4Fe-4S] cluster.</text>
</comment>
<keyword evidence="3 7" id="KW-0560">Oxidoreductase</keyword>
<dbReference type="HAMAP" id="MF_00159">
    <property type="entry name" value="IspG"/>
    <property type="match status" value="1"/>
</dbReference>
<dbReference type="GO" id="GO:0005506">
    <property type="term" value="F:iron ion binding"/>
    <property type="evidence" value="ECO:0007669"/>
    <property type="project" value="InterPro"/>
</dbReference>
<keyword evidence="4 7" id="KW-0408">Iron</keyword>
<evidence type="ECO:0000256" key="2">
    <source>
        <dbReference type="ARBA" id="ARBA00022723"/>
    </source>
</evidence>
<dbReference type="GO" id="GO:0046429">
    <property type="term" value="F:4-hydroxy-3-methylbut-2-en-1-yl diphosphate synthase activity (ferredoxin)"/>
    <property type="evidence" value="ECO:0007669"/>
    <property type="project" value="UniProtKB-UniRule"/>
</dbReference>
<comment type="similarity">
    <text evidence="7">Belongs to the IspG family.</text>
</comment>
<dbReference type="Pfam" id="PF26540">
    <property type="entry name" value="GcpE_C"/>
    <property type="match status" value="1"/>
</dbReference>
<dbReference type="SUPFAM" id="SSF56014">
    <property type="entry name" value="Nitrite and sulphite reductase 4Fe-4S domain-like"/>
    <property type="match status" value="1"/>
</dbReference>
<evidence type="ECO:0000256" key="4">
    <source>
        <dbReference type="ARBA" id="ARBA00023004"/>
    </source>
</evidence>
<evidence type="ECO:0000259" key="8">
    <source>
        <dbReference type="Pfam" id="PF04551"/>
    </source>
</evidence>
<keyword evidence="1 7" id="KW-0004">4Fe-4S</keyword>
<dbReference type="InterPro" id="IPR058579">
    <property type="entry name" value="IspG_C"/>
</dbReference>
<dbReference type="SUPFAM" id="SSF51717">
    <property type="entry name" value="Dihydropteroate synthetase-like"/>
    <property type="match status" value="1"/>
</dbReference>
<feature type="binding site" evidence="7">
    <location>
        <position position="297"/>
    </location>
    <ligand>
        <name>[4Fe-4S] cluster</name>
        <dbReference type="ChEBI" id="CHEBI:49883"/>
    </ligand>
</feature>
<dbReference type="InterPro" id="IPR058578">
    <property type="entry name" value="IspG_TIM"/>
</dbReference>
<keyword evidence="6 7" id="KW-0414">Isoprene biosynthesis</keyword>
<evidence type="ECO:0000259" key="9">
    <source>
        <dbReference type="Pfam" id="PF26540"/>
    </source>
</evidence>
<dbReference type="PIRSF" id="PIRSF004640">
    <property type="entry name" value="IspG"/>
    <property type="match status" value="1"/>
</dbReference>
<evidence type="ECO:0000256" key="3">
    <source>
        <dbReference type="ARBA" id="ARBA00023002"/>
    </source>
</evidence>
<dbReference type="PANTHER" id="PTHR30454">
    <property type="entry name" value="4-HYDROXY-3-METHYLBUT-2-EN-1-YL DIPHOSPHATE SYNTHASE"/>
    <property type="match status" value="1"/>
</dbReference>
<sequence>MVMSRVVKVGNLLIGGGNPIVIQSMTNTTTSDVEATVNQIKKLEAAGCQMVRMTINNEEAAKAIGEIKKRVDVPLCADIHFDYKLALLAIENGIDKLRINPGNIGSDENIKAVVEKAKEKNIPIRIGVNSGSIEKHILEKYGKPTADGMVESAMYHINLLEKNGFNDIVVSLKASNVKMMVEAYRKISKLVDYPLHLGVTEAGTAFQGTVKSAIGIGALLVDGIGDTIRVSLTEDPVEEIKVAKEILKVLGLIEAGVEIVSCPTCGRTEIDLIGLAKKVEKEFENENRKIKIAVMGCVVNGPGEAREADYGVAGGKGVGVLFKKGQIVKKVDESEILIELKKLIMEDEKNESMESSN</sequence>
<feature type="binding site" evidence="7">
    <location>
        <position position="304"/>
    </location>
    <ligand>
        <name>[4Fe-4S] cluster</name>
        <dbReference type="ChEBI" id="CHEBI:49883"/>
    </ligand>
</feature>
<feature type="binding site" evidence="7">
    <location>
        <position position="262"/>
    </location>
    <ligand>
        <name>[4Fe-4S] cluster</name>
        <dbReference type="ChEBI" id="CHEBI:49883"/>
    </ligand>
</feature>
<evidence type="ECO:0000256" key="5">
    <source>
        <dbReference type="ARBA" id="ARBA00023014"/>
    </source>
</evidence>
<evidence type="ECO:0000256" key="6">
    <source>
        <dbReference type="ARBA" id="ARBA00023229"/>
    </source>
</evidence>
<keyword evidence="5 7" id="KW-0411">Iron-sulfur</keyword>
<dbReference type="AlphaFoldDB" id="A0A414Q072"/>
<feature type="binding site" evidence="7">
    <location>
        <position position="265"/>
    </location>
    <ligand>
        <name>[4Fe-4S] cluster</name>
        <dbReference type="ChEBI" id="CHEBI:49883"/>
    </ligand>
</feature>
<dbReference type="EMBL" id="QRHL01000002">
    <property type="protein sequence ID" value="RHF74190.1"/>
    <property type="molecule type" value="Genomic_DNA"/>
</dbReference>
<dbReference type="InterPro" id="IPR004588">
    <property type="entry name" value="IspG_bac-typ"/>
</dbReference>
<comment type="catalytic activity">
    <reaction evidence="7">
        <text>(2E)-4-hydroxy-3-methylbut-2-enyl diphosphate + oxidized [flavodoxin] + H2O + 2 H(+) = 2-C-methyl-D-erythritol 2,4-cyclic diphosphate + reduced [flavodoxin]</text>
        <dbReference type="Rhea" id="RHEA:43604"/>
        <dbReference type="Rhea" id="RHEA-COMP:10622"/>
        <dbReference type="Rhea" id="RHEA-COMP:10623"/>
        <dbReference type="ChEBI" id="CHEBI:15377"/>
        <dbReference type="ChEBI" id="CHEBI:15378"/>
        <dbReference type="ChEBI" id="CHEBI:57618"/>
        <dbReference type="ChEBI" id="CHEBI:58210"/>
        <dbReference type="ChEBI" id="CHEBI:58483"/>
        <dbReference type="ChEBI" id="CHEBI:128753"/>
        <dbReference type="EC" id="1.17.7.3"/>
    </reaction>
</comment>
<feature type="domain" description="IspG TIM-barrel" evidence="8">
    <location>
        <begin position="5"/>
        <end position="244"/>
    </location>
</feature>
<dbReference type="Proteomes" id="UP000284676">
    <property type="component" value="Unassembled WGS sequence"/>
</dbReference>
<dbReference type="PANTHER" id="PTHR30454:SF0">
    <property type="entry name" value="4-HYDROXY-3-METHYLBUT-2-EN-1-YL DIPHOSPHATE SYNTHASE (FERREDOXIN), CHLOROPLASTIC"/>
    <property type="match status" value="1"/>
</dbReference>
<dbReference type="GO" id="GO:0016114">
    <property type="term" value="P:terpenoid biosynthetic process"/>
    <property type="evidence" value="ECO:0007669"/>
    <property type="project" value="InterPro"/>
</dbReference>
<name>A0A414Q072_FUSMR</name>
<comment type="function">
    <text evidence="7">Converts 2C-methyl-D-erythritol 2,4-cyclodiphosphate (ME-2,4cPP) into 1-hydroxy-2-methyl-2-(E)-butenyl 4-diphosphate.</text>
</comment>
<gene>
    <name evidence="7" type="primary">ispG</name>
    <name evidence="10" type="ORF">DW663_01625</name>
</gene>